<sequence length="168" mass="18678">MRSISFNPAMLTAVLTGRKTVTRRRLSSGLPMQQEPDRYRFIGVSAQGVLFEDSHTQPPSLLPLVPLPFGPPDTSLSVLEDPLLVLKIVSVRAEQVREMTNADAETEGIGARPEGPLHWGGVEPNAAQPGSFHWYDSPIAAFQGLLDSIYPTAWARNEWVWVIEFERQ</sequence>
<dbReference type="Proteomes" id="UP001501469">
    <property type="component" value="Unassembled WGS sequence"/>
</dbReference>
<evidence type="ECO:0008006" key="3">
    <source>
        <dbReference type="Google" id="ProtNLM"/>
    </source>
</evidence>
<dbReference type="EMBL" id="BAABDK010000010">
    <property type="protein sequence ID" value="GAA4030447.1"/>
    <property type="molecule type" value="Genomic_DNA"/>
</dbReference>
<reference evidence="2" key="1">
    <citation type="journal article" date="2019" name="Int. J. Syst. Evol. Microbiol.">
        <title>The Global Catalogue of Microorganisms (GCM) 10K type strain sequencing project: providing services to taxonomists for standard genome sequencing and annotation.</title>
        <authorList>
            <consortium name="The Broad Institute Genomics Platform"/>
            <consortium name="The Broad Institute Genome Sequencing Center for Infectious Disease"/>
            <person name="Wu L."/>
            <person name="Ma J."/>
        </authorList>
    </citation>
    <scope>NUCLEOTIDE SEQUENCE [LARGE SCALE GENOMIC DNA]</scope>
    <source>
        <strain evidence="2">JCM 17225</strain>
    </source>
</reference>
<protein>
    <recommendedName>
        <fullName evidence="3">ASCH domain-containing protein</fullName>
    </recommendedName>
</protein>
<proteinExistence type="predicted"/>
<evidence type="ECO:0000313" key="1">
    <source>
        <dbReference type="EMBL" id="GAA4030447.1"/>
    </source>
</evidence>
<keyword evidence="2" id="KW-1185">Reference proteome</keyword>
<evidence type="ECO:0000313" key="2">
    <source>
        <dbReference type="Proteomes" id="UP001501469"/>
    </source>
</evidence>
<name>A0ABP7TS42_9BACT</name>
<accession>A0ABP7TS42</accession>
<organism evidence="1 2">
    <name type="scientific">Hymenobacter glaciei</name>
    <dbReference type="NCBI Taxonomy" id="877209"/>
    <lineage>
        <taxon>Bacteria</taxon>
        <taxon>Pseudomonadati</taxon>
        <taxon>Bacteroidota</taxon>
        <taxon>Cytophagia</taxon>
        <taxon>Cytophagales</taxon>
        <taxon>Hymenobacteraceae</taxon>
        <taxon>Hymenobacter</taxon>
    </lineage>
</organism>
<dbReference type="RefSeq" id="WP_345051920.1">
    <property type="nucleotide sequence ID" value="NZ_BAABDK010000010.1"/>
</dbReference>
<comment type="caution">
    <text evidence="1">The sequence shown here is derived from an EMBL/GenBank/DDBJ whole genome shotgun (WGS) entry which is preliminary data.</text>
</comment>
<gene>
    <name evidence="1" type="ORF">GCM10022409_13370</name>
</gene>